<dbReference type="GO" id="GO:0005829">
    <property type="term" value="C:cytosol"/>
    <property type="evidence" value="ECO:0007669"/>
    <property type="project" value="TreeGrafter"/>
</dbReference>
<dbReference type="RefSeq" id="WP_007623613.1">
    <property type="nucleotide sequence ID" value="NZ_BAEO01000060.1"/>
</dbReference>
<evidence type="ECO:0000256" key="6">
    <source>
        <dbReference type="ARBA" id="ARBA00023163"/>
    </source>
</evidence>
<dbReference type="Gene3D" id="1.10.10.10">
    <property type="entry name" value="Winged helix-like DNA-binding domain superfamily/Winged helix DNA-binding domain"/>
    <property type="match status" value="1"/>
</dbReference>
<feature type="binding site" evidence="7">
    <location>
        <position position="147"/>
    </location>
    <ligand>
        <name>Zn(2+)</name>
        <dbReference type="ChEBI" id="CHEBI:29105"/>
    </ligand>
</feature>
<evidence type="ECO:0000256" key="3">
    <source>
        <dbReference type="ARBA" id="ARBA00022833"/>
    </source>
</evidence>
<evidence type="ECO:0000256" key="7">
    <source>
        <dbReference type="PIRSR" id="PIRSR602481-1"/>
    </source>
</evidence>
<feature type="binding site" evidence="7">
    <location>
        <position position="150"/>
    </location>
    <ligand>
        <name>Zn(2+)</name>
        <dbReference type="ChEBI" id="CHEBI:29105"/>
    </ligand>
</feature>
<keyword evidence="5" id="KW-0238">DNA-binding</keyword>
<feature type="binding site" evidence="7">
    <location>
        <position position="109"/>
    </location>
    <ligand>
        <name>Zn(2+)</name>
        <dbReference type="ChEBI" id="CHEBI:29105"/>
    </ligand>
</feature>
<dbReference type="STRING" id="493475.GARC_4108"/>
<accession>K6ZC92</accession>
<evidence type="ECO:0000256" key="1">
    <source>
        <dbReference type="ARBA" id="ARBA00007957"/>
    </source>
</evidence>
<evidence type="ECO:0000256" key="5">
    <source>
        <dbReference type="ARBA" id="ARBA00023125"/>
    </source>
</evidence>
<dbReference type="eggNOG" id="COG0735">
    <property type="taxonomic scope" value="Bacteria"/>
</dbReference>
<keyword evidence="6" id="KW-0804">Transcription</keyword>
<evidence type="ECO:0000256" key="4">
    <source>
        <dbReference type="ARBA" id="ARBA00023015"/>
    </source>
</evidence>
<dbReference type="AlphaFoldDB" id="K6ZC92"/>
<protein>
    <submittedName>
        <fullName evidence="8">Ferric uptake regulator family protein</fullName>
    </submittedName>
</protein>
<dbReference type="SUPFAM" id="SSF46785">
    <property type="entry name" value="Winged helix' DNA-binding domain"/>
    <property type="match status" value="1"/>
</dbReference>
<keyword evidence="3 7" id="KW-0862">Zinc</keyword>
<dbReference type="GO" id="GO:0000976">
    <property type="term" value="F:transcription cis-regulatory region binding"/>
    <property type="evidence" value="ECO:0007669"/>
    <property type="project" value="TreeGrafter"/>
</dbReference>
<gene>
    <name evidence="8" type="ORF">GARC_4108</name>
</gene>
<keyword evidence="9" id="KW-1185">Reference proteome</keyword>
<dbReference type="InterPro" id="IPR036388">
    <property type="entry name" value="WH-like_DNA-bd_sf"/>
</dbReference>
<keyword evidence="7" id="KW-0479">Metal-binding</keyword>
<dbReference type="GO" id="GO:1900376">
    <property type="term" value="P:regulation of secondary metabolite biosynthetic process"/>
    <property type="evidence" value="ECO:0007669"/>
    <property type="project" value="TreeGrafter"/>
</dbReference>
<dbReference type="Proteomes" id="UP000006327">
    <property type="component" value="Unassembled WGS sequence"/>
</dbReference>
<proteinExistence type="inferred from homology"/>
<dbReference type="PANTHER" id="PTHR33202:SF6">
    <property type="entry name" value="ZINC UPTAKE REGULATION PROTEIN"/>
    <property type="match status" value="1"/>
</dbReference>
<dbReference type="InterPro" id="IPR043135">
    <property type="entry name" value="Fur_C"/>
</dbReference>
<evidence type="ECO:0000313" key="8">
    <source>
        <dbReference type="EMBL" id="GAC21050.1"/>
    </source>
</evidence>
<dbReference type="EMBL" id="BAEO01000060">
    <property type="protein sequence ID" value="GAC21050.1"/>
    <property type="molecule type" value="Genomic_DNA"/>
</dbReference>
<evidence type="ECO:0000313" key="9">
    <source>
        <dbReference type="Proteomes" id="UP000006327"/>
    </source>
</evidence>
<keyword evidence="2" id="KW-0678">Repressor</keyword>
<comment type="similarity">
    <text evidence="1">Belongs to the Fur family.</text>
</comment>
<dbReference type="GO" id="GO:0008270">
    <property type="term" value="F:zinc ion binding"/>
    <property type="evidence" value="ECO:0007669"/>
    <property type="project" value="TreeGrafter"/>
</dbReference>
<dbReference type="OrthoDB" id="9801127at2"/>
<keyword evidence="4" id="KW-0805">Transcription regulation</keyword>
<feature type="binding site" evidence="7">
    <location>
        <position position="106"/>
    </location>
    <ligand>
        <name>Zn(2+)</name>
        <dbReference type="ChEBI" id="CHEBI:29105"/>
    </ligand>
</feature>
<comment type="cofactor">
    <cofactor evidence="7">
        <name>Zn(2+)</name>
        <dbReference type="ChEBI" id="CHEBI:29105"/>
    </cofactor>
    <text evidence="7">Binds 1 zinc ion per subunit.</text>
</comment>
<evidence type="ECO:0000256" key="2">
    <source>
        <dbReference type="ARBA" id="ARBA00022491"/>
    </source>
</evidence>
<dbReference type="Pfam" id="PF01475">
    <property type="entry name" value="FUR"/>
    <property type="match status" value="1"/>
</dbReference>
<name>K6ZC92_9ALTE</name>
<organism evidence="8 9">
    <name type="scientific">Paraglaciecola arctica BSs20135</name>
    <dbReference type="NCBI Taxonomy" id="493475"/>
    <lineage>
        <taxon>Bacteria</taxon>
        <taxon>Pseudomonadati</taxon>
        <taxon>Pseudomonadota</taxon>
        <taxon>Gammaproteobacteria</taxon>
        <taxon>Alteromonadales</taxon>
        <taxon>Alteromonadaceae</taxon>
        <taxon>Paraglaciecola</taxon>
    </lineage>
</organism>
<sequence>MNTMDARDFIQIAKNICEKTGSRLTETRQHMLEVLFTVETPKSAYELTDDYNRLVNSPIMAMSVYRILNFLASIRLVHHLHSINKYIICKHPIGRSEDQVPLFLICTSCQQIEEVAIAADLIYALSDHAESRGFISAGSQIELNSLCKKCQSNIHQHSPGDFNGQNPTNK</sequence>
<dbReference type="PANTHER" id="PTHR33202">
    <property type="entry name" value="ZINC UPTAKE REGULATION PROTEIN"/>
    <property type="match status" value="1"/>
</dbReference>
<reference evidence="8 9" key="1">
    <citation type="journal article" date="2017" name="Antonie Van Leeuwenhoek">
        <title>Rhizobium rhizosphaerae sp. nov., a novel species isolated from rice rhizosphere.</title>
        <authorList>
            <person name="Zhao J.J."/>
            <person name="Zhang J."/>
            <person name="Zhang R.J."/>
            <person name="Zhang C.W."/>
            <person name="Yin H.Q."/>
            <person name="Zhang X.X."/>
        </authorList>
    </citation>
    <scope>NUCLEOTIDE SEQUENCE [LARGE SCALE GENOMIC DNA]</scope>
    <source>
        <strain evidence="8 9">BSs20135</strain>
    </source>
</reference>
<dbReference type="InterPro" id="IPR002481">
    <property type="entry name" value="FUR"/>
</dbReference>
<dbReference type="GO" id="GO:0045892">
    <property type="term" value="P:negative regulation of DNA-templated transcription"/>
    <property type="evidence" value="ECO:0007669"/>
    <property type="project" value="TreeGrafter"/>
</dbReference>
<comment type="caution">
    <text evidence="8">The sequence shown here is derived from an EMBL/GenBank/DDBJ whole genome shotgun (WGS) entry which is preliminary data.</text>
</comment>
<dbReference type="InterPro" id="IPR036390">
    <property type="entry name" value="WH_DNA-bd_sf"/>
</dbReference>
<dbReference type="Gene3D" id="3.30.1490.190">
    <property type="match status" value="1"/>
</dbReference>
<dbReference type="GO" id="GO:0003700">
    <property type="term" value="F:DNA-binding transcription factor activity"/>
    <property type="evidence" value="ECO:0007669"/>
    <property type="project" value="InterPro"/>
</dbReference>